<evidence type="ECO:0000313" key="2">
    <source>
        <dbReference type="EMBL" id="ATB68875.1"/>
    </source>
</evidence>
<dbReference type="EMBL" id="CP023275">
    <property type="protein sequence ID" value="ATB69168.1"/>
    <property type="molecule type" value="Genomic_DNA"/>
</dbReference>
<reference evidence="2" key="2">
    <citation type="submission" date="2017-09" db="EMBL/GenBank/DDBJ databases">
        <authorList>
            <person name="Goris T."/>
        </authorList>
    </citation>
    <scope>NUCLEOTIDE SEQUENCE</scope>
    <source>
        <strain evidence="2">JPD-1</strain>
    </source>
</reference>
<dbReference type="SUPFAM" id="SSF55166">
    <property type="entry name" value="Hedgehog/DD-peptidase"/>
    <property type="match status" value="1"/>
</dbReference>
<dbReference type="AlphaFoldDB" id="A0A290HBS1"/>
<dbReference type="OrthoDB" id="5418604at2"/>
<sequence length="123" mass="13883">MIDWLMVEHFKKEEFTCKCGCGLNNINDDVVYMLDTARQWANIPFKINCGCRCKKHNKDVGGVTDSAHTKGLAVDISTPSDSVRFSIVSALLKVGFKRVLLYDTFIHCDMDLSKPNPILIIMK</sequence>
<evidence type="ECO:0000313" key="3">
    <source>
        <dbReference type="EMBL" id="ATB69168.1"/>
    </source>
</evidence>
<gene>
    <name evidence="2" type="ORF">SJPD1_0761</name>
    <name evidence="3" type="ORF">SJPD1_1056</name>
</gene>
<evidence type="ECO:0000313" key="4">
    <source>
        <dbReference type="Proteomes" id="UP000217349"/>
    </source>
</evidence>
<name>A0A290HBS1_9BACT</name>
<accession>A0A290HBS1</accession>
<dbReference type="InterPro" id="IPR009045">
    <property type="entry name" value="Zn_M74/Hedgehog-like"/>
</dbReference>
<evidence type="ECO:0000259" key="1">
    <source>
        <dbReference type="Pfam" id="PF08291"/>
    </source>
</evidence>
<proteinExistence type="predicted"/>
<dbReference type="Proteomes" id="UP000217349">
    <property type="component" value="Chromosome"/>
</dbReference>
<reference evidence="2" key="3">
    <citation type="journal article" date="2020" name="MicrobiologyOpen">
        <title>Tetrachloroethene respiration in Sulfurospirillum species is regulated by a two-component system as unraveled by comparative genomics, transcriptomics, and regulator binding studies.</title>
        <authorList>
            <person name="Esken J."/>
            <person name="Goris T."/>
            <person name="Gadkari J."/>
            <person name="Bischler T."/>
            <person name="Forstner K.U."/>
            <person name="Sharma C.M."/>
            <person name="Diekert G."/>
            <person name="Schubert T."/>
        </authorList>
    </citation>
    <scope>NUCLEOTIDE SEQUENCE</scope>
    <source>
        <strain evidence="2">JPD-1</strain>
    </source>
</reference>
<reference evidence="4" key="1">
    <citation type="submission" date="2017-09" db="EMBL/GenBank/DDBJ databases">
        <title>The complete genome of Sulfurospirillum sp. JPD-1.</title>
        <authorList>
            <person name="Goris T."/>
        </authorList>
    </citation>
    <scope>NUCLEOTIDE SEQUENCE [LARGE SCALE GENOMIC DNA]</scope>
    <source>
        <strain evidence="4">JPD-1</strain>
    </source>
</reference>
<dbReference type="InterPro" id="IPR013230">
    <property type="entry name" value="Peptidase_M15A_C"/>
</dbReference>
<organism evidence="2 4">
    <name type="scientific">Sulfurospirillum diekertiae</name>
    <dbReference type="NCBI Taxonomy" id="1854492"/>
    <lineage>
        <taxon>Bacteria</taxon>
        <taxon>Pseudomonadati</taxon>
        <taxon>Campylobacterota</taxon>
        <taxon>Epsilonproteobacteria</taxon>
        <taxon>Campylobacterales</taxon>
        <taxon>Sulfurospirillaceae</taxon>
        <taxon>Sulfurospirillum</taxon>
    </lineage>
</organism>
<dbReference type="KEGG" id="sulj:SJPD1_1056"/>
<dbReference type="RefSeq" id="WP_096046020.1">
    <property type="nucleotide sequence ID" value="NZ_CP023275.1"/>
</dbReference>
<dbReference type="EMBL" id="CP023275">
    <property type="protein sequence ID" value="ATB68875.1"/>
    <property type="molecule type" value="Genomic_DNA"/>
</dbReference>
<protein>
    <recommendedName>
        <fullName evidence="1">Peptidase M15A C-terminal domain-containing protein</fullName>
    </recommendedName>
</protein>
<dbReference type="Gene3D" id="3.30.1380.10">
    <property type="match status" value="1"/>
</dbReference>
<dbReference type="KEGG" id="sulj:SJPD1_0761"/>
<feature type="domain" description="Peptidase M15A C-terminal" evidence="1">
    <location>
        <begin position="9"/>
        <end position="109"/>
    </location>
</feature>
<dbReference type="Pfam" id="PF08291">
    <property type="entry name" value="Peptidase_M15_3"/>
    <property type="match status" value="1"/>
</dbReference>